<dbReference type="InterPro" id="IPR020568">
    <property type="entry name" value="Ribosomal_Su5_D2-typ_SF"/>
</dbReference>
<dbReference type="InterPro" id="IPR020574">
    <property type="entry name" value="Ribosomal_uS9_CS"/>
</dbReference>
<feature type="region of interest" description="Disordered" evidence="7">
    <location>
        <begin position="117"/>
        <end position="136"/>
    </location>
</feature>
<dbReference type="EMBL" id="LBSX01000001">
    <property type="protein sequence ID" value="KKQ28155.1"/>
    <property type="molecule type" value="Genomic_DNA"/>
</dbReference>
<dbReference type="STRING" id="1619046.US42_C0001G0006"/>
<evidence type="ECO:0000256" key="1">
    <source>
        <dbReference type="ARBA" id="ARBA00005251"/>
    </source>
</evidence>
<dbReference type="GO" id="GO:0003723">
    <property type="term" value="F:RNA binding"/>
    <property type="evidence" value="ECO:0007669"/>
    <property type="project" value="TreeGrafter"/>
</dbReference>
<comment type="caution">
    <text evidence="8">The sequence shown here is derived from an EMBL/GenBank/DDBJ whole genome shotgun (WGS) entry which is preliminary data.</text>
</comment>
<dbReference type="GO" id="GO:0022627">
    <property type="term" value="C:cytosolic small ribosomal subunit"/>
    <property type="evidence" value="ECO:0007669"/>
    <property type="project" value="TreeGrafter"/>
</dbReference>
<evidence type="ECO:0000256" key="5">
    <source>
        <dbReference type="HAMAP-Rule" id="MF_00532"/>
    </source>
</evidence>
<dbReference type="HAMAP" id="MF_00532_B">
    <property type="entry name" value="Ribosomal_uS9_B"/>
    <property type="match status" value="1"/>
</dbReference>
<evidence type="ECO:0000256" key="2">
    <source>
        <dbReference type="ARBA" id="ARBA00022980"/>
    </source>
</evidence>
<organism evidence="8 9">
    <name type="scientific">Candidatus Magasanikbacteria bacterium GW2011_GWC2_37_14</name>
    <dbReference type="NCBI Taxonomy" id="1619046"/>
    <lineage>
        <taxon>Bacteria</taxon>
        <taxon>Candidatus Magasanikiibacteriota</taxon>
    </lineage>
</organism>
<dbReference type="InterPro" id="IPR000754">
    <property type="entry name" value="Ribosomal_uS9"/>
</dbReference>
<comment type="similarity">
    <text evidence="1 5 6">Belongs to the universal ribosomal protein uS9 family.</text>
</comment>
<keyword evidence="2 5" id="KW-0689">Ribosomal protein</keyword>
<accession>A0A0G0GPS5</accession>
<protein>
    <recommendedName>
        <fullName evidence="4 5">Small ribosomal subunit protein uS9</fullName>
    </recommendedName>
</protein>
<dbReference type="InterPro" id="IPR014721">
    <property type="entry name" value="Ribsml_uS5_D2-typ_fold_subgr"/>
</dbReference>
<dbReference type="PANTHER" id="PTHR21569">
    <property type="entry name" value="RIBOSOMAL PROTEIN S9"/>
    <property type="match status" value="1"/>
</dbReference>
<name>A0A0G0GPS5_9BACT</name>
<evidence type="ECO:0000313" key="9">
    <source>
        <dbReference type="Proteomes" id="UP000034849"/>
    </source>
</evidence>
<dbReference type="PANTHER" id="PTHR21569:SF1">
    <property type="entry name" value="SMALL RIBOSOMAL SUBUNIT PROTEIN US9M"/>
    <property type="match status" value="1"/>
</dbReference>
<keyword evidence="3 5" id="KW-0687">Ribonucleoprotein</keyword>
<dbReference type="NCBIfam" id="NF001099">
    <property type="entry name" value="PRK00132.1"/>
    <property type="match status" value="1"/>
</dbReference>
<sequence>MVVGKKVDNSIIRALGRRKTSAARVRIQLGKGEIVVNEKPLEKYFPLKLWQNTVLAPLVLVGKEKSLDVSVRVVGGGVNSQAGAVCHGIARALLKWNEELKPVLKAEGFLTRDSRAKERKKFGRHKARRGHQWRKR</sequence>
<evidence type="ECO:0000256" key="7">
    <source>
        <dbReference type="SAM" id="MobiDB-lite"/>
    </source>
</evidence>
<dbReference type="Pfam" id="PF00380">
    <property type="entry name" value="Ribosomal_S9"/>
    <property type="match status" value="1"/>
</dbReference>
<dbReference type="PATRIC" id="fig|1619046.3.peg.6"/>
<dbReference type="GO" id="GO:0006412">
    <property type="term" value="P:translation"/>
    <property type="evidence" value="ECO:0007669"/>
    <property type="project" value="UniProtKB-UniRule"/>
</dbReference>
<dbReference type="GO" id="GO:0003735">
    <property type="term" value="F:structural constituent of ribosome"/>
    <property type="evidence" value="ECO:0007669"/>
    <property type="project" value="InterPro"/>
</dbReference>
<dbReference type="InterPro" id="IPR023035">
    <property type="entry name" value="Ribosomal_uS9_bac/plastid"/>
</dbReference>
<dbReference type="Gene3D" id="3.30.230.10">
    <property type="match status" value="1"/>
</dbReference>
<dbReference type="SUPFAM" id="SSF54211">
    <property type="entry name" value="Ribosomal protein S5 domain 2-like"/>
    <property type="match status" value="1"/>
</dbReference>
<evidence type="ECO:0000313" key="8">
    <source>
        <dbReference type="EMBL" id="KKQ28155.1"/>
    </source>
</evidence>
<reference evidence="8 9" key="1">
    <citation type="journal article" date="2015" name="Nature">
        <title>rRNA introns, odd ribosomes, and small enigmatic genomes across a large radiation of phyla.</title>
        <authorList>
            <person name="Brown C.T."/>
            <person name="Hug L.A."/>
            <person name="Thomas B.C."/>
            <person name="Sharon I."/>
            <person name="Castelle C.J."/>
            <person name="Singh A."/>
            <person name="Wilkins M.J."/>
            <person name="Williams K.H."/>
            <person name="Banfield J.F."/>
        </authorList>
    </citation>
    <scope>NUCLEOTIDE SEQUENCE [LARGE SCALE GENOMIC DNA]</scope>
</reference>
<evidence type="ECO:0000256" key="6">
    <source>
        <dbReference type="RuleBase" id="RU003815"/>
    </source>
</evidence>
<evidence type="ECO:0000256" key="4">
    <source>
        <dbReference type="ARBA" id="ARBA00035259"/>
    </source>
</evidence>
<dbReference type="FunFam" id="3.30.230.10:FF:000001">
    <property type="entry name" value="30S ribosomal protein S9"/>
    <property type="match status" value="1"/>
</dbReference>
<proteinExistence type="inferred from homology"/>
<dbReference type="AlphaFoldDB" id="A0A0G0GPS5"/>
<gene>
    <name evidence="5" type="primary">rpsI</name>
    <name evidence="8" type="ORF">US42_C0001G0006</name>
</gene>
<evidence type="ECO:0000256" key="3">
    <source>
        <dbReference type="ARBA" id="ARBA00023274"/>
    </source>
</evidence>
<dbReference type="Proteomes" id="UP000034849">
    <property type="component" value="Unassembled WGS sequence"/>
</dbReference>
<dbReference type="PROSITE" id="PS00360">
    <property type="entry name" value="RIBOSOMAL_S9"/>
    <property type="match status" value="1"/>
</dbReference>